<dbReference type="PANTHER" id="PTHR13383">
    <property type="entry name" value="RIBONUCLEASE H2 SUBUNIT B"/>
    <property type="match status" value="1"/>
</dbReference>
<dbReference type="EMBL" id="KN838537">
    <property type="protein sequence ID" value="KIK09908.1"/>
    <property type="molecule type" value="Genomic_DNA"/>
</dbReference>
<dbReference type="OrthoDB" id="29098at2759"/>
<feature type="domain" description="Rnh202 triple barrel" evidence="7">
    <location>
        <begin position="29"/>
        <end position="95"/>
    </location>
</feature>
<dbReference type="CDD" id="cd09270">
    <property type="entry name" value="RNase_H2-B"/>
    <property type="match status" value="1"/>
</dbReference>
<evidence type="ECO:0000259" key="6">
    <source>
        <dbReference type="Pfam" id="PF09468"/>
    </source>
</evidence>
<evidence type="ECO:0000256" key="3">
    <source>
        <dbReference type="ARBA" id="ARBA00023242"/>
    </source>
</evidence>
<dbReference type="Gene3D" id="2.20.25.530">
    <property type="match status" value="1"/>
</dbReference>
<dbReference type="InterPro" id="IPR041195">
    <property type="entry name" value="Rnh202_N"/>
</dbReference>
<evidence type="ECO:0000256" key="5">
    <source>
        <dbReference type="ARBA" id="ARBA00033464"/>
    </source>
</evidence>
<dbReference type="GO" id="GO:0005654">
    <property type="term" value="C:nucleoplasm"/>
    <property type="evidence" value="ECO:0007669"/>
    <property type="project" value="TreeGrafter"/>
</dbReference>
<comment type="subcellular location">
    <subcellularLocation>
        <location evidence="1">Nucleus</location>
    </subcellularLocation>
</comment>
<dbReference type="PANTHER" id="PTHR13383:SF11">
    <property type="entry name" value="RIBONUCLEASE H2 SUBUNIT B"/>
    <property type="match status" value="1"/>
</dbReference>
<dbReference type="InterPro" id="IPR040456">
    <property type="entry name" value="RNase_H2_suB"/>
</dbReference>
<dbReference type="InterPro" id="IPR019024">
    <property type="entry name" value="RNase_H2_suB_wHTH"/>
</dbReference>
<evidence type="ECO:0000256" key="4">
    <source>
        <dbReference type="ARBA" id="ARBA00024778"/>
    </source>
</evidence>
<dbReference type="Gene3D" id="1.10.20.120">
    <property type="match status" value="1"/>
</dbReference>
<evidence type="ECO:0000313" key="9">
    <source>
        <dbReference type="Proteomes" id="UP000054477"/>
    </source>
</evidence>
<evidence type="ECO:0000256" key="1">
    <source>
        <dbReference type="ARBA" id="ARBA00004123"/>
    </source>
</evidence>
<dbReference type="AlphaFoldDB" id="A0A0C9YPF9"/>
<name>A0A0C9YPF9_9AGAR</name>
<dbReference type="Pfam" id="PF09468">
    <property type="entry name" value="RNase_H2-Ydr279"/>
    <property type="match status" value="1"/>
</dbReference>
<reference evidence="8 9" key="1">
    <citation type="submission" date="2014-04" db="EMBL/GenBank/DDBJ databases">
        <authorList>
            <consortium name="DOE Joint Genome Institute"/>
            <person name="Kuo A."/>
            <person name="Kohler A."/>
            <person name="Nagy L.G."/>
            <person name="Floudas D."/>
            <person name="Copeland A."/>
            <person name="Barry K.W."/>
            <person name="Cichocki N."/>
            <person name="Veneault-Fourrey C."/>
            <person name="LaButti K."/>
            <person name="Lindquist E.A."/>
            <person name="Lipzen A."/>
            <person name="Lundell T."/>
            <person name="Morin E."/>
            <person name="Murat C."/>
            <person name="Sun H."/>
            <person name="Tunlid A."/>
            <person name="Henrissat B."/>
            <person name="Grigoriev I.V."/>
            <person name="Hibbett D.S."/>
            <person name="Martin F."/>
            <person name="Nordberg H.P."/>
            <person name="Cantor M.N."/>
            <person name="Hua S.X."/>
        </authorList>
    </citation>
    <scope>NUCLEOTIDE SEQUENCE [LARGE SCALE GENOMIC DNA]</scope>
    <source>
        <strain evidence="8 9">LaAM-08-1</strain>
    </source>
</reference>
<dbReference type="HOGENOM" id="CLU_058486_0_0_1"/>
<gene>
    <name evidence="8" type="ORF">K443DRAFT_671222</name>
</gene>
<dbReference type="GO" id="GO:0032299">
    <property type="term" value="C:ribonuclease H2 complex"/>
    <property type="evidence" value="ECO:0007669"/>
    <property type="project" value="InterPro"/>
</dbReference>
<dbReference type="Pfam" id="PF17745">
    <property type="entry name" value="Ydr279_N"/>
    <property type="match status" value="1"/>
</dbReference>
<comment type="function">
    <text evidence="4">Non catalytic subunit of RNase H2, an endonuclease that specifically degrades the RNA of RNA:DNA hybrids. Participates in DNA replication, possibly by mediating the removal of lagging-strand Okazaki fragment RNA primers during DNA replication. Mediates the excision of single ribonucleotides from DNA:RNA duplexes.</text>
</comment>
<keyword evidence="3" id="KW-0539">Nucleus</keyword>
<evidence type="ECO:0000313" key="8">
    <source>
        <dbReference type="EMBL" id="KIK09908.1"/>
    </source>
</evidence>
<protein>
    <recommendedName>
        <fullName evidence="2">Ribonuclease H2 subunit B</fullName>
    </recommendedName>
    <alternativeName>
        <fullName evidence="5">Ribonuclease HI subunit B</fullName>
    </alternativeName>
</protein>
<proteinExistence type="predicted"/>
<sequence>MNVNFGLLPHDVLDALSYTPSNLVDIRHDSPFLRLPHPRTGSLSLFLSSKVPADASISKTRIFEVQAVAPPDERSWFIGDEVVADGRLLLITPIDPTFLLFPILQGTSSQTNFRTADDLFEEAVRILITSVPSENAEKPLLDTKDIFAFASMSCTHTALRHVCEVKEVTQGIVVYRYSPSKVIDYLRRKVMRLETSGVLDVSRTILRTLAKDGLLEDGNEELLKLGHTRAACDFLAPYLPAHIFLHLLFFVSFTKLDLHLKCLGGDISAPLVSFKANDSAPVAVEKKRKGAKSSQGVEKLKKVDTTGMSKLSSFFNKAEKTR</sequence>
<feature type="domain" description="Ribonuclease H2 subunit B wHTH" evidence="6">
    <location>
        <begin position="98"/>
        <end position="244"/>
    </location>
</feature>
<accession>A0A0C9YPF9</accession>
<keyword evidence="9" id="KW-1185">Reference proteome</keyword>
<reference evidence="9" key="2">
    <citation type="submission" date="2015-01" db="EMBL/GenBank/DDBJ databases">
        <title>Evolutionary Origins and Diversification of the Mycorrhizal Mutualists.</title>
        <authorList>
            <consortium name="DOE Joint Genome Institute"/>
            <consortium name="Mycorrhizal Genomics Consortium"/>
            <person name="Kohler A."/>
            <person name="Kuo A."/>
            <person name="Nagy L.G."/>
            <person name="Floudas D."/>
            <person name="Copeland A."/>
            <person name="Barry K.W."/>
            <person name="Cichocki N."/>
            <person name="Veneault-Fourrey C."/>
            <person name="LaButti K."/>
            <person name="Lindquist E.A."/>
            <person name="Lipzen A."/>
            <person name="Lundell T."/>
            <person name="Morin E."/>
            <person name="Murat C."/>
            <person name="Riley R."/>
            <person name="Ohm R."/>
            <person name="Sun H."/>
            <person name="Tunlid A."/>
            <person name="Henrissat B."/>
            <person name="Grigoriev I.V."/>
            <person name="Hibbett D.S."/>
            <person name="Martin F."/>
        </authorList>
    </citation>
    <scope>NUCLEOTIDE SEQUENCE [LARGE SCALE GENOMIC DNA]</scope>
    <source>
        <strain evidence="9">LaAM-08-1</strain>
    </source>
</reference>
<organism evidence="8 9">
    <name type="scientific">Laccaria amethystina LaAM-08-1</name>
    <dbReference type="NCBI Taxonomy" id="1095629"/>
    <lineage>
        <taxon>Eukaryota</taxon>
        <taxon>Fungi</taxon>
        <taxon>Dikarya</taxon>
        <taxon>Basidiomycota</taxon>
        <taxon>Agaricomycotina</taxon>
        <taxon>Agaricomycetes</taxon>
        <taxon>Agaricomycetidae</taxon>
        <taxon>Agaricales</taxon>
        <taxon>Agaricineae</taxon>
        <taxon>Hydnangiaceae</taxon>
        <taxon>Laccaria</taxon>
    </lineage>
</organism>
<evidence type="ECO:0000259" key="7">
    <source>
        <dbReference type="Pfam" id="PF17745"/>
    </source>
</evidence>
<dbReference type="Proteomes" id="UP000054477">
    <property type="component" value="Unassembled WGS sequence"/>
</dbReference>
<evidence type="ECO:0000256" key="2">
    <source>
        <dbReference type="ARBA" id="ARBA00019062"/>
    </source>
</evidence>
<dbReference type="STRING" id="1095629.A0A0C9YPF9"/>
<dbReference type="GO" id="GO:0006401">
    <property type="term" value="P:RNA catabolic process"/>
    <property type="evidence" value="ECO:0007669"/>
    <property type="project" value="TreeGrafter"/>
</dbReference>